<dbReference type="EMBL" id="AJWZ01010691">
    <property type="protein sequence ID" value="EKC47730.1"/>
    <property type="molecule type" value="Genomic_DNA"/>
</dbReference>
<reference evidence="1" key="1">
    <citation type="journal article" date="2013" name="Environ. Microbiol.">
        <title>Microbiota from the distal guts of lean and obese adolescents exhibit partial functional redundancy besides clear differences in community structure.</title>
        <authorList>
            <person name="Ferrer M."/>
            <person name="Ruiz A."/>
            <person name="Lanza F."/>
            <person name="Haange S.B."/>
            <person name="Oberbach A."/>
            <person name="Till H."/>
            <person name="Bargiela R."/>
            <person name="Campoy C."/>
            <person name="Segura M.T."/>
            <person name="Richter M."/>
            <person name="von Bergen M."/>
            <person name="Seifert J."/>
            <person name="Suarez A."/>
        </authorList>
    </citation>
    <scope>NUCLEOTIDE SEQUENCE</scope>
</reference>
<name>K1S1Z2_9ZZZZ</name>
<accession>K1S1Z2</accession>
<proteinExistence type="predicted"/>
<comment type="caution">
    <text evidence="1">The sequence shown here is derived from an EMBL/GenBank/DDBJ whole genome shotgun (WGS) entry which is preliminary data.</text>
</comment>
<gene>
    <name evidence="1" type="ORF">OBE_15551</name>
</gene>
<sequence>MIIKADLHMHTCLSPCGDDDMTPYNAVNLAKLL</sequence>
<protein>
    <submittedName>
        <fullName evidence="1">Uncharacterized protein</fullName>
    </submittedName>
</protein>
<dbReference type="InterPro" id="IPR016195">
    <property type="entry name" value="Pol/histidinol_Pase-like"/>
</dbReference>
<dbReference type="SUPFAM" id="SSF89550">
    <property type="entry name" value="PHP domain-like"/>
    <property type="match status" value="1"/>
</dbReference>
<dbReference type="AlphaFoldDB" id="K1S1Z2"/>
<organism evidence="1">
    <name type="scientific">human gut metagenome</name>
    <dbReference type="NCBI Taxonomy" id="408170"/>
    <lineage>
        <taxon>unclassified sequences</taxon>
        <taxon>metagenomes</taxon>
        <taxon>organismal metagenomes</taxon>
    </lineage>
</organism>
<evidence type="ECO:0000313" key="1">
    <source>
        <dbReference type="EMBL" id="EKC47730.1"/>
    </source>
</evidence>
<feature type="non-terminal residue" evidence="1">
    <location>
        <position position="33"/>
    </location>
</feature>